<sequence length="297" mass="35027">MEMVIEDRIAQLDKVLEEVNSKRNYYGTVWPVIVRKSFRYEKNDEYIYPIAFFKSLLRDYSLGFDREKKSDRLFLLKYIIDQHMSGKINIFSYHLCMFLLYRDYRHEDRMEEDLTEGAVGKKRAQFAKSLPVVNYMSVDDFITAVWAYQIERWHTANNEYERAPYMDNVRILFSKEQLSNWVGRDYYAADWVEPIPGDMNLKCRTWTKEKDPMVQETSLPEGWVEGNIILGHEGPGNYRHYVQGVPVHAGSAIQVKFGDGWINGRYEWSFDPKSKVSIHSGDEAIYIGEGHLVRVRK</sequence>
<dbReference type="AlphaFoldDB" id="I4DCS5"/>
<organism evidence="1 2">
    <name type="scientific">Desulfosporosinus acidiphilus (strain DSM 22704 / JCM 16185 / SJ4)</name>
    <dbReference type="NCBI Taxonomy" id="646529"/>
    <lineage>
        <taxon>Bacteria</taxon>
        <taxon>Bacillati</taxon>
        <taxon>Bacillota</taxon>
        <taxon>Clostridia</taxon>
        <taxon>Eubacteriales</taxon>
        <taxon>Desulfitobacteriaceae</taxon>
        <taxon>Desulfosporosinus</taxon>
    </lineage>
</organism>
<geneLocation type="plasmid" evidence="1 2">
    <name>pDESACI.01</name>
</geneLocation>
<dbReference type="Proteomes" id="UP000002892">
    <property type="component" value="Plasmid pDESACI.01"/>
</dbReference>
<keyword evidence="2" id="KW-1185">Reference proteome</keyword>
<dbReference type="OrthoDB" id="3078743at2"/>
<protein>
    <submittedName>
        <fullName evidence="1">Uncharacterized protein</fullName>
    </submittedName>
</protein>
<dbReference type="KEGG" id="dai:Desaci_4774"/>
<dbReference type="EMBL" id="CP003640">
    <property type="protein sequence ID" value="AFM43599.1"/>
    <property type="molecule type" value="Genomic_DNA"/>
</dbReference>
<accession>I4DCS5</accession>
<name>I4DCS5_DESAJ</name>
<proteinExistence type="predicted"/>
<gene>
    <name evidence="1" type="ordered locus">Desaci_4774</name>
</gene>
<keyword evidence="1" id="KW-0614">Plasmid</keyword>
<evidence type="ECO:0000313" key="2">
    <source>
        <dbReference type="Proteomes" id="UP000002892"/>
    </source>
</evidence>
<dbReference type="HOGENOM" id="CLU_936039_0_0_9"/>
<evidence type="ECO:0000313" key="1">
    <source>
        <dbReference type="EMBL" id="AFM43599.1"/>
    </source>
</evidence>
<dbReference type="RefSeq" id="WP_014825111.1">
    <property type="nucleotide sequence ID" value="NC_018066.1"/>
</dbReference>
<reference evidence="2" key="1">
    <citation type="journal article" date="2012" name="J. Bacteriol.">
        <title>Complete genome sequences of Desulfosporosinus orientis DSM765T, Desulfosporosinus youngiae DSM17734T, Desulfosporosinus meridiei DSM13257T, and Desulfosporosinus acidiphilus DSM22704T.</title>
        <authorList>
            <person name="Pester M."/>
            <person name="Brambilla E."/>
            <person name="Alazard D."/>
            <person name="Rattei T."/>
            <person name="Weinmaier T."/>
            <person name="Han J."/>
            <person name="Lucas S."/>
            <person name="Lapidus A."/>
            <person name="Cheng J.F."/>
            <person name="Goodwin L."/>
            <person name="Pitluck S."/>
            <person name="Peters L."/>
            <person name="Ovchinnikova G."/>
            <person name="Teshima H."/>
            <person name="Detter J.C."/>
            <person name="Han C.S."/>
            <person name="Tapia R."/>
            <person name="Land M.L."/>
            <person name="Hauser L."/>
            <person name="Kyrpides N.C."/>
            <person name="Ivanova N.N."/>
            <person name="Pagani I."/>
            <person name="Huntmann M."/>
            <person name="Wei C.L."/>
            <person name="Davenport K.W."/>
            <person name="Daligault H."/>
            <person name="Chain P.S."/>
            <person name="Chen A."/>
            <person name="Mavromatis K."/>
            <person name="Markowitz V."/>
            <person name="Szeto E."/>
            <person name="Mikhailova N."/>
            <person name="Pati A."/>
            <person name="Wagner M."/>
            <person name="Woyke T."/>
            <person name="Ollivier B."/>
            <person name="Klenk H.P."/>
            <person name="Spring S."/>
            <person name="Loy A."/>
        </authorList>
    </citation>
    <scope>NUCLEOTIDE SEQUENCE [LARGE SCALE GENOMIC DNA]</scope>
    <source>
        <strain evidence="2">DSM 22704 / JCM 16185 / SJ4</strain>
    </source>
</reference>